<dbReference type="PANTHER" id="PTHR42999">
    <property type="entry name" value="ANTIBIOTIC RESISTANCE PROTEIN MCBG"/>
    <property type="match status" value="1"/>
</dbReference>
<dbReference type="AlphaFoldDB" id="A0A1X7AS18"/>
<keyword evidence="2" id="KW-1185">Reference proteome</keyword>
<evidence type="ECO:0000313" key="2">
    <source>
        <dbReference type="Proteomes" id="UP000196573"/>
    </source>
</evidence>
<dbReference type="Proteomes" id="UP000196573">
    <property type="component" value="Unassembled WGS sequence"/>
</dbReference>
<dbReference type="RefSeq" id="WP_087112660.1">
    <property type="nucleotide sequence ID" value="NZ_CBCSCN010000013.1"/>
</dbReference>
<dbReference type="OrthoDB" id="5290767at2"/>
<organism evidence="1 2">
    <name type="scientific">Parendozoicomonas haliclonae</name>
    <dbReference type="NCBI Taxonomy" id="1960125"/>
    <lineage>
        <taxon>Bacteria</taxon>
        <taxon>Pseudomonadati</taxon>
        <taxon>Pseudomonadota</taxon>
        <taxon>Gammaproteobacteria</taxon>
        <taxon>Oceanospirillales</taxon>
        <taxon>Endozoicomonadaceae</taxon>
        <taxon>Parendozoicomonas</taxon>
    </lineage>
</organism>
<dbReference type="Gene3D" id="2.160.20.80">
    <property type="entry name" value="E3 ubiquitin-protein ligase SopA"/>
    <property type="match status" value="1"/>
</dbReference>
<dbReference type="InterPro" id="IPR052949">
    <property type="entry name" value="PA_immunity-related"/>
</dbReference>
<evidence type="ECO:0000313" key="1">
    <source>
        <dbReference type="EMBL" id="SMA50217.1"/>
    </source>
</evidence>
<protein>
    <submittedName>
        <fullName evidence="1">Pentapeptide repeats (8 copies)</fullName>
    </submittedName>
</protein>
<name>A0A1X7AS18_9GAMM</name>
<dbReference type="EMBL" id="FWPT01000011">
    <property type="protein sequence ID" value="SMA50217.1"/>
    <property type="molecule type" value="Genomic_DNA"/>
</dbReference>
<reference evidence="1 2" key="1">
    <citation type="submission" date="2017-03" db="EMBL/GenBank/DDBJ databases">
        <authorList>
            <person name="Afonso C.L."/>
            <person name="Miller P.J."/>
            <person name="Scott M.A."/>
            <person name="Spackman E."/>
            <person name="Goraichik I."/>
            <person name="Dimitrov K.M."/>
            <person name="Suarez D.L."/>
            <person name="Swayne D.E."/>
        </authorList>
    </citation>
    <scope>NUCLEOTIDE SEQUENCE [LARGE SCALE GENOMIC DNA]</scope>
    <source>
        <strain evidence="1">SB41UT1</strain>
    </source>
</reference>
<accession>A0A1X7AS18</accession>
<proteinExistence type="predicted"/>
<gene>
    <name evidence="1" type="ORF">EHSB41UT_04010</name>
</gene>
<dbReference type="InterPro" id="IPR001646">
    <property type="entry name" value="5peptide_repeat"/>
</dbReference>
<dbReference type="Pfam" id="PF13599">
    <property type="entry name" value="Pentapeptide_4"/>
    <property type="match status" value="2"/>
</dbReference>
<sequence>MSNTIENHEEYYSLSFADLDLSHQTFSGIEFDSCTFTNCDFSETTFDRCKFIDCGFEKCNLSLARLGYSRFVDITFTSSKLVGVDWTKAQWPNILPDSPISFHSCILNDSSFFGLSLPELKLTECKAHDVDFRESKLNEATFDYTDLTSSLFNNTDLTSASFVEASNYDIDINFNRVQKARFTRYEATRLLESLGIELVD</sequence>
<dbReference type="SUPFAM" id="SSF141571">
    <property type="entry name" value="Pentapeptide repeat-like"/>
    <property type="match status" value="1"/>
</dbReference>
<dbReference type="PANTHER" id="PTHR42999:SF1">
    <property type="entry name" value="PENTAPEPTIDE REPEAT-CONTAINING PROTEIN"/>
    <property type="match status" value="1"/>
</dbReference>